<dbReference type="EMBL" id="QRUJ01000001">
    <property type="protein sequence ID" value="RGR57226.1"/>
    <property type="molecule type" value="Genomic_DNA"/>
</dbReference>
<sequence>MVMMEMRNTLEEMDNKKILIVGNGFDLAHNLRTRYSDVLEVFKNWKSFYGSYRNRKTDTEFVEKIADNTQNALESYYSKNLEKLDKLIEKNSWIAYYSGCRAELDLWIDFERELVPVLDIFDFILSADINFEDGSIKFERNSFFKFNCFFYRYFTILNNKIFVRNDYIDSNYGLKKKKLLRDLKNEFLEFIEALEIYFYEFVEKASDVHPISQIRKIEPNYIISFNYTHTEKYYGIDNVHHIHGVIRDDLDCGSNNMVLGVNDYDNKDFIYFVKYFQRIQKHCGVDYKNFVNEPCIFKSSDEFDKEYNDYELYIYGHSLDETDKDVLKFVIGDFDDRNQFQMKARKVIIYYYDQQDFELKVINLITLFGRDIVEKNMDDNKIIFIKIDSNID</sequence>
<gene>
    <name evidence="1" type="ORF">DWY38_02360</name>
</gene>
<evidence type="ECO:0000313" key="1">
    <source>
        <dbReference type="EMBL" id="RGR57226.1"/>
    </source>
</evidence>
<dbReference type="InterPro" id="IPR025935">
    <property type="entry name" value="AbiH"/>
</dbReference>
<dbReference type="Pfam" id="PF14253">
    <property type="entry name" value="AbiH"/>
    <property type="match status" value="1"/>
</dbReference>
<protein>
    <recommendedName>
        <fullName evidence="3">Bacteriophage abortive infection AbiH</fullName>
    </recommendedName>
</protein>
<name>A0A395V275_9FIRM</name>
<accession>A0A395V275</accession>
<organism evidence="1 2">
    <name type="scientific">Agathobacter rectalis</name>
    <dbReference type="NCBI Taxonomy" id="39491"/>
    <lineage>
        <taxon>Bacteria</taxon>
        <taxon>Bacillati</taxon>
        <taxon>Bacillota</taxon>
        <taxon>Clostridia</taxon>
        <taxon>Lachnospirales</taxon>
        <taxon>Lachnospiraceae</taxon>
        <taxon>Agathobacter</taxon>
    </lineage>
</organism>
<dbReference type="AlphaFoldDB" id="A0A395V275"/>
<evidence type="ECO:0008006" key="3">
    <source>
        <dbReference type="Google" id="ProtNLM"/>
    </source>
</evidence>
<proteinExistence type="predicted"/>
<comment type="caution">
    <text evidence="1">The sequence shown here is derived from an EMBL/GenBank/DDBJ whole genome shotgun (WGS) entry which is preliminary data.</text>
</comment>
<dbReference type="Proteomes" id="UP000266066">
    <property type="component" value="Unassembled WGS sequence"/>
</dbReference>
<reference evidence="1 2" key="1">
    <citation type="submission" date="2018-08" db="EMBL/GenBank/DDBJ databases">
        <title>A genome reference for cultivated species of the human gut microbiota.</title>
        <authorList>
            <person name="Zou Y."/>
            <person name="Xue W."/>
            <person name="Luo G."/>
        </authorList>
    </citation>
    <scope>NUCLEOTIDE SEQUENCE [LARGE SCALE GENOMIC DNA]</scope>
    <source>
        <strain evidence="1 2">AF25-15</strain>
    </source>
</reference>
<evidence type="ECO:0000313" key="2">
    <source>
        <dbReference type="Proteomes" id="UP000266066"/>
    </source>
</evidence>